<evidence type="ECO:0000256" key="5">
    <source>
        <dbReference type="ARBA" id="ARBA00023242"/>
    </source>
</evidence>
<feature type="domain" description="AP2/ERF" evidence="6">
    <location>
        <begin position="46"/>
        <end position="103"/>
    </location>
</feature>
<reference evidence="7 8" key="1">
    <citation type="journal article" date="2021" name="Comput. Struct. Biotechnol. J.">
        <title>De novo genome assembly of the potent medicinal plant Rehmannia glutinosa using nanopore technology.</title>
        <authorList>
            <person name="Ma L."/>
            <person name="Dong C."/>
            <person name="Song C."/>
            <person name="Wang X."/>
            <person name="Zheng X."/>
            <person name="Niu Y."/>
            <person name="Chen S."/>
            <person name="Feng W."/>
        </authorList>
    </citation>
    <scope>NUCLEOTIDE SEQUENCE [LARGE SCALE GENOMIC DNA]</scope>
    <source>
        <strain evidence="7">DH-2019</strain>
    </source>
</reference>
<evidence type="ECO:0000256" key="2">
    <source>
        <dbReference type="ARBA" id="ARBA00023015"/>
    </source>
</evidence>
<keyword evidence="5" id="KW-0539">Nucleus</keyword>
<evidence type="ECO:0000256" key="3">
    <source>
        <dbReference type="ARBA" id="ARBA00023125"/>
    </source>
</evidence>
<comment type="subcellular location">
    <subcellularLocation>
        <location evidence="1">Nucleus</location>
    </subcellularLocation>
</comment>
<dbReference type="PANTHER" id="PTHR31194">
    <property type="entry name" value="SHN SHINE , DNA BINDING / TRANSCRIPTION FACTOR"/>
    <property type="match status" value="1"/>
</dbReference>
<dbReference type="InterPro" id="IPR016177">
    <property type="entry name" value="DNA-bd_dom_sf"/>
</dbReference>
<keyword evidence="8" id="KW-1185">Reference proteome</keyword>
<protein>
    <recommendedName>
        <fullName evidence="6">AP2/ERF domain-containing protein</fullName>
    </recommendedName>
</protein>
<evidence type="ECO:0000259" key="6">
    <source>
        <dbReference type="PROSITE" id="PS51032"/>
    </source>
</evidence>
<dbReference type="Proteomes" id="UP001318860">
    <property type="component" value="Unassembled WGS sequence"/>
</dbReference>
<dbReference type="InterPro" id="IPR036955">
    <property type="entry name" value="AP2/ERF_dom_sf"/>
</dbReference>
<dbReference type="SMART" id="SM00380">
    <property type="entry name" value="AP2"/>
    <property type="match status" value="1"/>
</dbReference>
<dbReference type="PANTHER" id="PTHR31194:SF189">
    <property type="entry name" value="AP2_ERF DOMAIN-CONTAINING PROTEIN"/>
    <property type="match status" value="1"/>
</dbReference>
<keyword evidence="4" id="KW-0804">Transcription</keyword>
<dbReference type="Pfam" id="PF00847">
    <property type="entry name" value="AP2"/>
    <property type="match status" value="1"/>
</dbReference>
<evidence type="ECO:0000256" key="4">
    <source>
        <dbReference type="ARBA" id="ARBA00023163"/>
    </source>
</evidence>
<dbReference type="CDD" id="cd00018">
    <property type="entry name" value="AP2"/>
    <property type="match status" value="1"/>
</dbReference>
<evidence type="ECO:0000256" key="1">
    <source>
        <dbReference type="ARBA" id="ARBA00004123"/>
    </source>
</evidence>
<dbReference type="EMBL" id="JABTTQ020003360">
    <property type="protein sequence ID" value="KAK6118044.1"/>
    <property type="molecule type" value="Genomic_DNA"/>
</dbReference>
<name>A0ABR0U6A9_REHGL</name>
<dbReference type="Gene3D" id="3.30.730.10">
    <property type="entry name" value="AP2/ERF domain"/>
    <property type="match status" value="1"/>
</dbReference>
<keyword evidence="3" id="KW-0238">DNA-binding</keyword>
<comment type="caution">
    <text evidence="7">The sequence shown here is derived from an EMBL/GenBank/DDBJ whole genome shotgun (WGS) entry which is preliminary data.</text>
</comment>
<evidence type="ECO:0000313" key="7">
    <source>
        <dbReference type="EMBL" id="KAK6118044.1"/>
    </source>
</evidence>
<accession>A0ABR0U6A9</accession>
<dbReference type="SUPFAM" id="SSF54171">
    <property type="entry name" value="DNA-binding domain"/>
    <property type="match status" value="1"/>
</dbReference>
<organism evidence="7 8">
    <name type="scientific">Rehmannia glutinosa</name>
    <name type="common">Chinese foxglove</name>
    <dbReference type="NCBI Taxonomy" id="99300"/>
    <lineage>
        <taxon>Eukaryota</taxon>
        <taxon>Viridiplantae</taxon>
        <taxon>Streptophyta</taxon>
        <taxon>Embryophyta</taxon>
        <taxon>Tracheophyta</taxon>
        <taxon>Spermatophyta</taxon>
        <taxon>Magnoliopsida</taxon>
        <taxon>eudicotyledons</taxon>
        <taxon>Gunneridae</taxon>
        <taxon>Pentapetalae</taxon>
        <taxon>asterids</taxon>
        <taxon>lamiids</taxon>
        <taxon>Lamiales</taxon>
        <taxon>Orobanchaceae</taxon>
        <taxon>Rehmannieae</taxon>
        <taxon>Rehmannia</taxon>
    </lineage>
</organism>
<gene>
    <name evidence="7" type="ORF">DH2020_048209</name>
</gene>
<dbReference type="InterPro" id="IPR001471">
    <property type="entry name" value="AP2/ERF_dom"/>
</dbReference>
<dbReference type="PRINTS" id="PR00367">
    <property type="entry name" value="ETHRSPELEMNT"/>
</dbReference>
<evidence type="ECO:0000313" key="8">
    <source>
        <dbReference type="Proteomes" id="UP001318860"/>
    </source>
</evidence>
<dbReference type="PROSITE" id="PS51032">
    <property type="entry name" value="AP2_ERF"/>
    <property type="match status" value="1"/>
</dbReference>
<keyword evidence="2" id="KW-0805">Transcription regulation</keyword>
<dbReference type="InterPro" id="IPR050913">
    <property type="entry name" value="AP2/ERF_ERF"/>
</dbReference>
<sequence>MPKSFQKERHSHNWAIKLCTQMKQSTSTGDDGVCVRKKTSSRGHHKFVGVRQRPSGRWVAEIKDSLQKVRLWLGTFDTAEDAARAYDNAARQLRGANARTNFDLPQSGQSLPALENAEPFSFDAMCRTEEPDGLAGALRAKLFNKKNSWVIFKGNSSYNAQFSFNAPQKRDMRSNQSSLPSPTTNFVVNRIDQLQFQDQPDRNREKDDVVISQTISHVDPTSSGSWPSEPHMVWSPQMNHGQDDAPLAKNWTWPPLDLGYHCNPLSEVLATNNKIGSNVQVNAASSPWVPLPSLEGQYGYYESNNWVSGANIAWDSELHYVVPSVLG</sequence>
<proteinExistence type="predicted"/>